<keyword evidence="2" id="KW-1185">Reference proteome</keyword>
<reference evidence="1 2" key="1">
    <citation type="submission" date="2012-10" db="EMBL/GenBank/DDBJ databases">
        <authorList>
            <person name="Genoscope - CEA"/>
        </authorList>
    </citation>
    <scope>NUCLEOTIDE SEQUENCE [LARGE SCALE GENOMIC DNA]</scope>
    <source>
        <strain evidence="2">AM13 / DSM 14728</strain>
    </source>
</reference>
<dbReference type="AlphaFoldDB" id="L0RHA7"/>
<protein>
    <submittedName>
        <fullName evidence="1">Uncharacterized protein</fullName>
    </submittedName>
</protein>
<dbReference type="EMBL" id="FO203522">
    <property type="protein sequence ID" value="CCO24936.1"/>
    <property type="molecule type" value="Genomic_DNA"/>
</dbReference>
<name>L0RHA7_9BACT</name>
<dbReference type="HOGENOM" id="CLU_2507233_0_0_7"/>
<organism evidence="1 2">
    <name type="scientific">Maridesulfovibrio hydrothermalis AM13 = DSM 14728</name>
    <dbReference type="NCBI Taxonomy" id="1121451"/>
    <lineage>
        <taxon>Bacteria</taxon>
        <taxon>Pseudomonadati</taxon>
        <taxon>Thermodesulfobacteriota</taxon>
        <taxon>Desulfovibrionia</taxon>
        <taxon>Desulfovibrionales</taxon>
        <taxon>Desulfovibrionaceae</taxon>
        <taxon>Maridesulfovibrio</taxon>
    </lineage>
</organism>
<evidence type="ECO:0000313" key="2">
    <source>
        <dbReference type="Proteomes" id="UP000010808"/>
    </source>
</evidence>
<dbReference type="Proteomes" id="UP000010808">
    <property type="component" value="Chromosome"/>
</dbReference>
<dbReference type="STRING" id="1121451.DESAM_22669"/>
<gene>
    <name evidence="1" type="ORF">DESAM_22669</name>
</gene>
<evidence type="ECO:0000313" key="1">
    <source>
        <dbReference type="EMBL" id="CCO24936.1"/>
    </source>
</evidence>
<sequence length="85" mass="9400">MHLTLKKDETISYNCGMVEAVHHSADVNSGIFCTLKEGNMFEGGLSSNSFFPDCLNLHAVIVGEKFSLAVKSPKTVIRRMVRCTH</sequence>
<proteinExistence type="predicted"/>
<accession>L0RHA7</accession>
<dbReference type="KEGG" id="dhy:DESAM_22669"/>